<keyword evidence="3" id="KW-0858">Xylan degradation</keyword>
<comment type="caution">
    <text evidence="3">The sequence shown here is derived from an EMBL/GenBank/DDBJ whole genome shotgun (WGS) entry which is preliminary data.</text>
</comment>
<sequence length="282" mass="30508">MKQLFTFILIFTQYAMVYAQQKEKIHLWPGAVPGETDARHPAVVTPDGSRNVVRLTDVTDPVLEVYPATGAHRTGVGVVVCPGGGYNILAINLEGYEIAAWLNKLGYTAFVLQYRVPKKETGALQDAQRAMRVVRSRAAAWGLDPEKIGMMGFSAGGSLTARAATLYNVQTYTPVDKADSLSARPAFGMLIYPAYLDKGEGRKLTPELAVNKQTPPMFIFATADDTYGNSALVMAGAMRDAGAPAELHFYAKGGHGYGLRPGNTAAEVWPVLAAKWMQQIIP</sequence>
<dbReference type="OrthoDB" id="9794725at2"/>
<evidence type="ECO:0000256" key="1">
    <source>
        <dbReference type="ARBA" id="ARBA00022801"/>
    </source>
</evidence>
<dbReference type="PANTHER" id="PTHR48081:SF6">
    <property type="entry name" value="PEPTIDASE S9 PROLYL OLIGOPEPTIDASE CATALYTIC DOMAIN-CONTAINING PROTEIN"/>
    <property type="match status" value="1"/>
</dbReference>
<proteinExistence type="predicted"/>
<dbReference type="PANTHER" id="PTHR48081">
    <property type="entry name" value="AB HYDROLASE SUPERFAMILY PROTEIN C4A8.06C"/>
    <property type="match status" value="1"/>
</dbReference>
<gene>
    <name evidence="3" type="ORF">DF182_30640</name>
</gene>
<accession>A0A365XY98</accession>
<dbReference type="GO" id="GO:0016798">
    <property type="term" value="F:hydrolase activity, acting on glycosyl bonds"/>
    <property type="evidence" value="ECO:0007669"/>
    <property type="project" value="UniProtKB-KW"/>
</dbReference>
<name>A0A365XY98_9BACT</name>
<keyword evidence="3" id="KW-0624">Polysaccharide degradation</keyword>
<dbReference type="AlphaFoldDB" id="A0A365XY98"/>
<keyword evidence="1 3" id="KW-0378">Hydrolase</keyword>
<keyword evidence="3" id="KW-0326">Glycosidase</keyword>
<evidence type="ECO:0000313" key="3">
    <source>
        <dbReference type="EMBL" id="RBL91038.1"/>
    </source>
</evidence>
<keyword evidence="4" id="KW-1185">Reference proteome</keyword>
<dbReference type="Proteomes" id="UP000253410">
    <property type="component" value="Unassembled WGS sequence"/>
</dbReference>
<dbReference type="InterPro" id="IPR049492">
    <property type="entry name" value="BD-FAE-like_dom"/>
</dbReference>
<reference evidence="3 4" key="1">
    <citation type="submission" date="2018-05" db="EMBL/GenBank/DDBJ databases">
        <title>Chitinophaga sp. K3CV102501T nov., isolated from isolated from a monsoon evergreen broad-leaved forest soil.</title>
        <authorList>
            <person name="Lv Y."/>
        </authorList>
    </citation>
    <scope>NUCLEOTIDE SEQUENCE [LARGE SCALE GENOMIC DNA]</scope>
    <source>
        <strain evidence="3 4">GDMCC 1.1325</strain>
    </source>
</reference>
<dbReference type="InterPro" id="IPR050300">
    <property type="entry name" value="GDXG_lipolytic_enzyme"/>
</dbReference>
<dbReference type="GO" id="GO:0045493">
    <property type="term" value="P:xylan catabolic process"/>
    <property type="evidence" value="ECO:0007669"/>
    <property type="project" value="UniProtKB-KW"/>
</dbReference>
<feature type="domain" description="BD-FAE-like" evidence="2">
    <location>
        <begin position="68"/>
        <end position="171"/>
    </location>
</feature>
<evidence type="ECO:0000313" key="4">
    <source>
        <dbReference type="Proteomes" id="UP000253410"/>
    </source>
</evidence>
<dbReference type="InterPro" id="IPR029058">
    <property type="entry name" value="AB_hydrolase_fold"/>
</dbReference>
<protein>
    <submittedName>
        <fullName evidence="3">Xylanase</fullName>
    </submittedName>
</protein>
<evidence type="ECO:0000259" key="2">
    <source>
        <dbReference type="Pfam" id="PF20434"/>
    </source>
</evidence>
<organism evidence="3 4">
    <name type="scientific">Chitinophaga flava</name>
    <dbReference type="NCBI Taxonomy" id="2259036"/>
    <lineage>
        <taxon>Bacteria</taxon>
        <taxon>Pseudomonadati</taxon>
        <taxon>Bacteroidota</taxon>
        <taxon>Chitinophagia</taxon>
        <taxon>Chitinophagales</taxon>
        <taxon>Chitinophagaceae</taxon>
        <taxon>Chitinophaga</taxon>
    </lineage>
</organism>
<dbReference type="SUPFAM" id="SSF53474">
    <property type="entry name" value="alpha/beta-Hydrolases"/>
    <property type="match status" value="1"/>
</dbReference>
<dbReference type="Gene3D" id="3.40.50.1820">
    <property type="entry name" value="alpha/beta hydrolase"/>
    <property type="match status" value="1"/>
</dbReference>
<dbReference type="RefSeq" id="WP_113619554.1">
    <property type="nucleotide sequence ID" value="NZ_QFFJ01000002.1"/>
</dbReference>
<dbReference type="EMBL" id="QFFJ01000002">
    <property type="protein sequence ID" value="RBL91038.1"/>
    <property type="molecule type" value="Genomic_DNA"/>
</dbReference>
<dbReference type="Pfam" id="PF20434">
    <property type="entry name" value="BD-FAE"/>
    <property type="match status" value="1"/>
</dbReference>
<keyword evidence="3" id="KW-0119">Carbohydrate metabolism</keyword>